<reference evidence="1 2" key="1">
    <citation type="journal article" date="2002" name="Nature">
        <title>Comparison of the genomes of two Xanthomonas pathogens with differing host specificities.</title>
        <authorList>
            <person name="da Silva A.C."/>
            <person name="Ferro J.A."/>
            <person name="Reinach F.C."/>
            <person name="Farah C.S."/>
            <person name="Furlan L.R."/>
            <person name="Quaggio R.B."/>
            <person name="Monteiro-Vitorello C.B."/>
            <person name="Van Sluys M.A."/>
            <person name="Almeida N.F."/>
            <person name="Alves L.M."/>
            <person name="do Amaral A.M."/>
            <person name="Bertolini M.C."/>
            <person name="Camargo L.E."/>
            <person name="Camarotte G."/>
            <person name="Cannavan F."/>
            <person name="Cardozo J."/>
            <person name="Chambergo F."/>
            <person name="Ciapina L.P."/>
            <person name="Cicarelli R.M."/>
            <person name="Coutinho L.L."/>
            <person name="Cursino-Santos J.R."/>
            <person name="El-Dorry H."/>
            <person name="Faria J.B."/>
            <person name="Ferreira A.J."/>
            <person name="Ferreira R.C."/>
            <person name="Ferro M.I."/>
            <person name="Formighieri E.F."/>
            <person name="Franco M.C."/>
            <person name="Greggio C.C."/>
            <person name="Gruber A."/>
            <person name="Katsuyama A.M."/>
            <person name="Kishi L.T."/>
            <person name="Leite R.P."/>
            <person name="Lemos E.G."/>
            <person name="Lemos M.V."/>
            <person name="Locali E.C."/>
            <person name="Machado M.A."/>
            <person name="Madeira A.M."/>
            <person name="Martinez-Rossi N.M."/>
            <person name="Martins E.C."/>
            <person name="Meidanis J."/>
            <person name="Menck C.F."/>
            <person name="Miyaki C.Y."/>
            <person name="Moon D.H."/>
            <person name="Moreira L.M."/>
            <person name="Novo M.T."/>
            <person name="Okura V.K."/>
            <person name="Oliveira M.C."/>
            <person name="Oliveira V.R."/>
            <person name="Pereira H.A."/>
            <person name="Rossi A."/>
            <person name="Sena J.A."/>
            <person name="Silva C."/>
            <person name="de Souza R.F."/>
            <person name="Spinola L.A."/>
            <person name="Takita M.A."/>
            <person name="Tamura R.E."/>
            <person name="Teixeira E.C."/>
            <person name="Tezza R.I."/>
            <person name="Trindade dos Santos M."/>
            <person name="Truffi D."/>
            <person name="Tsai S.M."/>
            <person name="White F.F."/>
            <person name="Setubal J.C."/>
            <person name="Kitajima J.P."/>
        </authorList>
    </citation>
    <scope>NUCLEOTIDE SEQUENCE [LARGE SCALE GENOMIC DNA]</scope>
    <source>
        <strain evidence="1 2">306</strain>
    </source>
</reference>
<dbReference type="KEGG" id="xac:XAC1659"/>
<evidence type="ECO:0000313" key="1">
    <source>
        <dbReference type="EMBL" id="AAM36526.1"/>
    </source>
</evidence>
<accession>A0AAI7ZET5</accession>
<dbReference type="Proteomes" id="UP000000576">
    <property type="component" value="Chromosome"/>
</dbReference>
<sequence length="379" mass="38737">MRRRASAPSLSPVGPLLVAVVAEIPQMEPPGPTCGNPAGGTQPLRGARFDTSPIDTNPESMTTSLTSILENARNQSGAKIHFDANDNVRAAYKTGTAVAGALPLLGQVPANLATYFREDGTLRETPAGRLSVSSFLLDPMTIAAAHSRAAAAGAHLLIREDAIAPRPIGAGPDIPVMQRETSGFSVIKPMPLAVVADGANAAVSTALPVWSATVDWDSEAASPTFGAAFRIERADYRRRALDGSLDELLSASILAGVGRAADVALLSALAAANVANFSLAAVAAQGLRFADLAALVGTSATGAAVGQDGVLRAAGVQAELTDATAGTFVGAFNQAAVILDREVRVVADRHSLDGELLVTVFTSAAALIPRSGVFFKVAA</sequence>
<evidence type="ECO:0000313" key="2">
    <source>
        <dbReference type="Proteomes" id="UP000000576"/>
    </source>
</evidence>
<organism evidence="1 2">
    <name type="scientific">Xanthomonas axonopodis pv. citri (strain 306)</name>
    <dbReference type="NCBI Taxonomy" id="190486"/>
    <lineage>
        <taxon>Bacteria</taxon>
        <taxon>Pseudomonadati</taxon>
        <taxon>Pseudomonadota</taxon>
        <taxon>Gammaproteobacteria</taxon>
        <taxon>Lysobacterales</taxon>
        <taxon>Lysobacteraceae</taxon>
        <taxon>Xanthomonas</taxon>
    </lineage>
</organism>
<dbReference type="EMBL" id="AE008923">
    <property type="protein sequence ID" value="AAM36526.1"/>
    <property type="molecule type" value="Genomic_DNA"/>
</dbReference>
<protein>
    <submittedName>
        <fullName evidence="1">Uncharacterized protein</fullName>
    </submittedName>
</protein>
<dbReference type="AlphaFoldDB" id="A0AAI7ZET5"/>
<name>A0AAI7ZET5_XANAC</name>
<gene>
    <name evidence="1" type="ordered locus">XAC1659</name>
</gene>
<proteinExistence type="predicted"/>